<keyword evidence="5" id="KW-1185">Reference proteome</keyword>
<evidence type="ECO:0000313" key="4">
    <source>
        <dbReference type="EMBL" id="AWK75013.1"/>
    </source>
</evidence>
<keyword evidence="2" id="KW-0472">Membrane</keyword>
<evidence type="ECO:0000256" key="2">
    <source>
        <dbReference type="ARBA" id="ARBA00023136"/>
    </source>
</evidence>
<evidence type="ECO:0008006" key="6">
    <source>
        <dbReference type="Google" id="ProtNLM"/>
    </source>
</evidence>
<dbReference type="EMBL" id="CP021354">
    <property type="protein sequence ID" value="AWK75013.1"/>
    <property type="molecule type" value="Genomic_DNA"/>
</dbReference>
<dbReference type="Proteomes" id="UP000245711">
    <property type="component" value="Chromosome"/>
</dbReference>
<protein>
    <recommendedName>
        <fullName evidence="6">19 kDa lipoprotein antigen</fullName>
    </recommendedName>
</protein>
<dbReference type="GO" id="GO:0016020">
    <property type="term" value="C:membrane"/>
    <property type="evidence" value="ECO:0007669"/>
    <property type="project" value="InterPro"/>
</dbReference>
<keyword evidence="1" id="KW-1003">Cell membrane</keyword>
<organism evidence="4 5">
    <name type="scientific">Rhodococcus oxybenzonivorans</name>
    <dbReference type="NCBI Taxonomy" id="1990687"/>
    <lineage>
        <taxon>Bacteria</taxon>
        <taxon>Bacillati</taxon>
        <taxon>Actinomycetota</taxon>
        <taxon>Actinomycetes</taxon>
        <taxon>Mycobacteriales</taxon>
        <taxon>Nocardiaceae</taxon>
        <taxon>Rhodococcus</taxon>
    </lineage>
</organism>
<dbReference type="InterPro" id="IPR008691">
    <property type="entry name" value="LpqH"/>
</dbReference>
<reference evidence="4 5" key="1">
    <citation type="submission" date="2017-05" db="EMBL/GenBank/DDBJ databases">
        <title>Isolation of Rhodococcus sp. S2-17 biodegrading of BP-3.</title>
        <authorList>
            <person name="Lee Y."/>
            <person name="Kim K.H."/>
            <person name="Chun B.H."/>
            <person name="Jung H.S."/>
            <person name="Jeon C.O."/>
        </authorList>
    </citation>
    <scope>NUCLEOTIDE SEQUENCE [LARGE SCALE GENOMIC DNA]</scope>
    <source>
        <strain evidence="4 5">S2-17</strain>
    </source>
</reference>
<dbReference type="Pfam" id="PF05481">
    <property type="entry name" value="Myco_19_kDa"/>
    <property type="match status" value="1"/>
</dbReference>
<evidence type="ECO:0000313" key="5">
    <source>
        <dbReference type="Proteomes" id="UP000245711"/>
    </source>
</evidence>
<keyword evidence="3" id="KW-0732">Signal</keyword>
<name>A0A2S2C2F8_9NOCA</name>
<feature type="signal peptide" evidence="3">
    <location>
        <begin position="1"/>
        <end position="33"/>
    </location>
</feature>
<dbReference type="KEGG" id="roz:CBI38_29110"/>
<gene>
    <name evidence="4" type="ORF">CBI38_29110</name>
</gene>
<dbReference type="OrthoDB" id="4376250at2"/>
<accession>A0A2S2C2F8</accession>
<sequence>MNKIVRTQPKRAYTAGVVAVAAAALLLSGCSDSEGSNDSSDAPTVASETSNAASPAGASAAVIDGKALDAKFDATCAKQGDTLALALADTGNATYGDLAVSATITGTDTVQAVGIAGSKGGSNGLPYALGFGQGMPGGTATVVKDGDVYKVTGEGVGAPDMSNPTAPTTAKFDLTFACSTIVGG</sequence>
<proteinExistence type="predicted"/>
<evidence type="ECO:0000256" key="1">
    <source>
        <dbReference type="ARBA" id="ARBA00022475"/>
    </source>
</evidence>
<dbReference type="RefSeq" id="WP_109334467.1">
    <property type="nucleotide sequence ID" value="NZ_CP021354.1"/>
</dbReference>
<feature type="chain" id="PRO_5039215428" description="19 kDa lipoprotein antigen" evidence="3">
    <location>
        <begin position="34"/>
        <end position="184"/>
    </location>
</feature>
<evidence type="ECO:0000256" key="3">
    <source>
        <dbReference type="SAM" id="SignalP"/>
    </source>
</evidence>
<dbReference type="PROSITE" id="PS51257">
    <property type="entry name" value="PROKAR_LIPOPROTEIN"/>
    <property type="match status" value="1"/>
</dbReference>
<dbReference type="AlphaFoldDB" id="A0A2S2C2F8"/>